<proteinExistence type="predicted"/>
<keyword evidence="2" id="KW-0812">Transmembrane</keyword>
<evidence type="ECO:0000313" key="4">
    <source>
        <dbReference type="Proteomes" id="UP001059596"/>
    </source>
</evidence>
<evidence type="ECO:0000256" key="2">
    <source>
        <dbReference type="SAM" id="Phobius"/>
    </source>
</evidence>
<reference evidence="3" key="1">
    <citation type="journal article" date="2023" name="Genome Biol. Evol.">
        <title>Long-read-based Genome Assembly of Drosophila gunungcola Reveals Fewer Chemosensory Genes in Flower-breeding Species.</title>
        <authorList>
            <person name="Negi A."/>
            <person name="Liao B.Y."/>
            <person name="Yeh S.D."/>
        </authorList>
    </citation>
    <scope>NUCLEOTIDE SEQUENCE</scope>
    <source>
        <strain evidence="3">Sukarami</strain>
    </source>
</reference>
<dbReference type="EMBL" id="JAMKOV010000115">
    <property type="protein sequence ID" value="KAI8033630.1"/>
    <property type="molecule type" value="Genomic_DNA"/>
</dbReference>
<evidence type="ECO:0000256" key="1">
    <source>
        <dbReference type="SAM" id="MobiDB-lite"/>
    </source>
</evidence>
<feature type="non-terminal residue" evidence="3">
    <location>
        <position position="75"/>
    </location>
</feature>
<gene>
    <name evidence="3" type="ORF">M5D96_013584</name>
</gene>
<keyword evidence="2" id="KW-1133">Transmembrane helix</keyword>
<name>A0A9P9YBI1_9MUSC</name>
<evidence type="ECO:0000313" key="3">
    <source>
        <dbReference type="EMBL" id="KAI8033630.1"/>
    </source>
</evidence>
<accession>A0A9P9YBI1</accession>
<feature type="transmembrane region" description="Helical" evidence="2">
    <location>
        <begin position="12"/>
        <end position="36"/>
    </location>
</feature>
<feature type="compositionally biased region" description="Basic residues" evidence="1">
    <location>
        <begin position="63"/>
        <end position="75"/>
    </location>
</feature>
<comment type="caution">
    <text evidence="3">The sequence shown here is derived from an EMBL/GenBank/DDBJ whole genome shotgun (WGS) entry which is preliminary data.</text>
</comment>
<feature type="non-terminal residue" evidence="3">
    <location>
        <position position="1"/>
    </location>
</feature>
<feature type="region of interest" description="Disordered" evidence="1">
    <location>
        <begin position="43"/>
        <end position="75"/>
    </location>
</feature>
<protein>
    <submittedName>
        <fullName evidence="3">Uncharacterized protein</fullName>
    </submittedName>
</protein>
<sequence>IEFCDNKYITFCCLVVISYCSTLIATITCFLVWPIFSVPPLPSSRAEKVPAPAEENQTEKTKKPNRRRRTAKRYQ</sequence>
<dbReference type="Proteomes" id="UP001059596">
    <property type="component" value="Unassembled WGS sequence"/>
</dbReference>
<dbReference type="AlphaFoldDB" id="A0A9P9YBI1"/>
<keyword evidence="2" id="KW-0472">Membrane</keyword>
<organism evidence="3 4">
    <name type="scientific">Drosophila gunungcola</name>
    <name type="common">fruit fly</name>
    <dbReference type="NCBI Taxonomy" id="103775"/>
    <lineage>
        <taxon>Eukaryota</taxon>
        <taxon>Metazoa</taxon>
        <taxon>Ecdysozoa</taxon>
        <taxon>Arthropoda</taxon>
        <taxon>Hexapoda</taxon>
        <taxon>Insecta</taxon>
        <taxon>Pterygota</taxon>
        <taxon>Neoptera</taxon>
        <taxon>Endopterygota</taxon>
        <taxon>Diptera</taxon>
        <taxon>Brachycera</taxon>
        <taxon>Muscomorpha</taxon>
        <taxon>Ephydroidea</taxon>
        <taxon>Drosophilidae</taxon>
        <taxon>Drosophila</taxon>
        <taxon>Sophophora</taxon>
    </lineage>
</organism>
<keyword evidence="4" id="KW-1185">Reference proteome</keyword>